<protein>
    <submittedName>
        <fullName evidence="2">Uncharacterized protein</fullName>
    </submittedName>
</protein>
<evidence type="ECO:0000313" key="2">
    <source>
        <dbReference type="EMBL" id="QKX58946.1"/>
    </source>
</evidence>
<name>A0A7H8QYV6_TALRU</name>
<feature type="compositionally biased region" description="Polar residues" evidence="1">
    <location>
        <begin position="766"/>
        <end position="780"/>
    </location>
</feature>
<feature type="compositionally biased region" description="Low complexity" evidence="1">
    <location>
        <begin position="696"/>
        <end position="713"/>
    </location>
</feature>
<feature type="compositionally biased region" description="Basic and acidic residues" evidence="1">
    <location>
        <begin position="370"/>
        <end position="391"/>
    </location>
</feature>
<keyword evidence="3" id="KW-1185">Reference proteome</keyword>
<feature type="compositionally biased region" description="Polar residues" evidence="1">
    <location>
        <begin position="581"/>
        <end position="592"/>
    </location>
</feature>
<gene>
    <name evidence="2" type="ORF">TRUGW13939_06074</name>
</gene>
<feature type="compositionally biased region" description="Acidic residues" evidence="1">
    <location>
        <begin position="554"/>
        <end position="568"/>
    </location>
</feature>
<feature type="compositionally biased region" description="Low complexity" evidence="1">
    <location>
        <begin position="395"/>
        <end position="404"/>
    </location>
</feature>
<feature type="compositionally biased region" description="Basic and acidic residues" evidence="1">
    <location>
        <begin position="632"/>
        <end position="642"/>
    </location>
</feature>
<dbReference type="RefSeq" id="XP_035345124.1">
    <property type="nucleotide sequence ID" value="XM_035489231.1"/>
</dbReference>
<dbReference type="KEGG" id="trg:TRUGW13939_06074"/>
<feature type="region of interest" description="Disordered" evidence="1">
    <location>
        <begin position="612"/>
        <end position="656"/>
    </location>
</feature>
<feature type="region of interest" description="Disordered" evidence="1">
    <location>
        <begin position="296"/>
        <end position="488"/>
    </location>
</feature>
<dbReference type="AlphaFoldDB" id="A0A7H8QYV6"/>
<feature type="compositionally biased region" description="Polar residues" evidence="1">
    <location>
        <begin position="449"/>
        <end position="460"/>
    </location>
</feature>
<feature type="region of interest" description="Disordered" evidence="1">
    <location>
        <begin position="546"/>
        <end position="592"/>
    </location>
</feature>
<feature type="compositionally biased region" description="Low complexity" evidence="1">
    <location>
        <begin position="357"/>
        <end position="366"/>
    </location>
</feature>
<dbReference type="EMBL" id="CP055900">
    <property type="protein sequence ID" value="QKX58946.1"/>
    <property type="molecule type" value="Genomic_DNA"/>
</dbReference>
<evidence type="ECO:0000256" key="1">
    <source>
        <dbReference type="SAM" id="MobiDB-lite"/>
    </source>
</evidence>
<dbReference type="OrthoDB" id="5389734at2759"/>
<dbReference type="GeneID" id="55993570"/>
<sequence>MSGPFGDKSWRDSTEPAESGYSSSVHEAPVHPLPQLQGPFEESITEAADGTLAQWEVVIDTQSRRDQILTLSKYERLCGRRWRQKPNEKYHPLWKLVAQITFGLHLLAKDLAKSKADVIKILQTHVSELDGFIERTTDDLHLARNDIKERFDLLRLPLNNIPIFGQMLDDPTFRQTVMLDNERIEHIIKRSAMAMEDSLKDIKKGVESVNGLSFYIKDVGKSASLRPPDLNAVCIAMMGNVDGWNRELTRLKKSAYKLALGLTQLNKLSTEIQRLVGEASRKSLVIQEPPVIPRRQSRIKFRLQSPRDGSPTMLEKPLPSYPEISDPPAAQSQIPSILRPGPQPALRERGSRSNEGTTTSKTPTYSRTHKGNDISKVDDFNNTSKRLDRYKPRQSSPAASSFSSQNTQERDGRGTPSSNPPQDALSPMKGFTKKPSKMKIGSGRLYRSASKTLSALSNVRNAPAPKVVSPPPMETSPTEQPSDLSERSWIDFDSQMGFDTKTNYDTKTNFDNKINFDTKMSWSLGMEGFGETHSFASAPDLPPEFPHLDFLALSDDDTTSEDEPEDEIERNSDAGTHISDEGSQVTALPSLGSFSANFDDPTSWFDDVASTYSVKSRKRRKRPSHEPPLPHNKVDALAKAGREVNPPARPSRFLPGQKANLFSLRPKGGAGAAPKPLTLDQNLYAVQPGWTFPRKSTSSLSPLSPTFPTSPTSNEMPDSPPISPGTPFSPMYLAQISRLSADSDAAPPKVHLDLSAPTSPAPFLTVSGTTTPRSNANSDISTREVADQTGRRLLKPNIKKFASAASLNKKNSRETKPGLPTGRVYSNPMLADR</sequence>
<accession>A0A7H8QYV6</accession>
<feature type="region of interest" description="Disordered" evidence="1">
    <location>
        <begin position="693"/>
        <end position="787"/>
    </location>
</feature>
<organism evidence="2 3">
    <name type="scientific">Talaromyces rugulosus</name>
    <name type="common">Penicillium rugulosum</name>
    <dbReference type="NCBI Taxonomy" id="121627"/>
    <lineage>
        <taxon>Eukaryota</taxon>
        <taxon>Fungi</taxon>
        <taxon>Dikarya</taxon>
        <taxon>Ascomycota</taxon>
        <taxon>Pezizomycotina</taxon>
        <taxon>Eurotiomycetes</taxon>
        <taxon>Eurotiomycetidae</taxon>
        <taxon>Eurotiales</taxon>
        <taxon>Trichocomaceae</taxon>
        <taxon>Talaromyces</taxon>
        <taxon>Talaromyces sect. Islandici</taxon>
    </lineage>
</organism>
<evidence type="ECO:0000313" key="3">
    <source>
        <dbReference type="Proteomes" id="UP000509510"/>
    </source>
</evidence>
<feature type="region of interest" description="Disordered" evidence="1">
    <location>
        <begin position="1"/>
        <end position="37"/>
    </location>
</feature>
<proteinExistence type="predicted"/>
<reference evidence="3" key="1">
    <citation type="submission" date="2020-06" db="EMBL/GenBank/DDBJ databases">
        <title>A chromosome-scale genome assembly of Talaromyces rugulosus W13939.</title>
        <authorList>
            <person name="Wang B."/>
            <person name="Guo L."/>
            <person name="Ye K."/>
            <person name="Wang L."/>
        </authorList>
    </citation>
    <scope>NUCLEOTIDE SEQUENCE [LARGE SCALE GENOMIC DNA]</scope>
    <source>
        <strain evidence="3">W13939</strain>
    </source>
</reference>
<feature type="region of interest" description="Disordered" evidence="1">
    <location>
        <begin position="802"/>
        <end position="833"/>
    </location>
</feature>
<dbReference type="Proteomes" id="UP000509510">
    <property type="component" value="Chromosome III"/>
</dbReference>